<dbReference type="Proteomes" id="UP000325155">
    <property type="component" value="Chromosome"/>
</dbReference>
<dbReference type="KEGG" id="cip:FZC35_00195"/>
<gene>
    <name evidence="10" type="primary">glmS</name>
    <name evidence="10" type="ORF">FZC35_00195</name>
</gene>
<dbReference type="GO" id="GO:0006487">
    <property type="term" value="P:protein N-linked glycosylation"/>
    <property type="evidence" value="ECO:0007669"/>
    <property type="project" value="TreeGrafter"/>
</dbReference>
<dbReference type="PROSITE" id="PS51464">
    <property type="entry name" value="SIS"/>
    <property type="match status" value="2"/>
</dbReference>
<reference evidence="10 11" key="1">
    <citation type="submission" date="2019-08" db="EMBL/GenBank/DDBJ databases">
        <title>Highly reduced genomes of protist endosymbionts show evolutionary convergence.</title>
        <authorList>
            <person name="George E."/>
            <person name="Husnik F."/>
            <person name="Tashyreva D."/>
            <person name="Prokopchuk G."/>
            <person name="Horak A."/>
            <person name="Kwong W.K."/>
            <person name="Lukes J."/>
            <person name="Keeling P.J."/>
        </authorList>
    </citation>
    <scope>NUCLEOTIDE SEQUENCE [LARGE SCALE GENOMIC DNA]</scope>
    <source>
        <strain evidence="10">1605</strain>
    </source>
</reference>
<dbReference type="PROSITE" id="PS51278">
    <property type="entry name" value="GATASE_TYPE_2"/>
    <property type="match status" value="1"/>
</dbReference>
<dbReference type="GO" id="GO:0004360">
    <property type="term" value="F:glutamine-fructose-6-phosphate transaminase (isomerizing) activity"/>
    <property type="evidence" value="ECO:0007669"/>
    <property type="project" value="UniProtKB-EC"/>
</dbReference>
<evidence type="ECO:0000256" key="1">
    <source>
        <dbReference type="ARBA" id="ARBA00001031"/>
    </source>
</evidence>
<dbReference type="OrthoDB" id="9761808at2"/>
<evidence type="ECO:0000256" key="4">
    <source>
        <dbReference type="ARBA" id="ARBA00022576"/>
    </source>
</evidence>
<dbReference type="InterPro" id="IPR046348">
    <property type="entry name" value="SIS_dom_sf"/>
</dbReference>
<dbReference type="InterPro" id="IPR029055">
    <property type="entry name" value="Ntn_hydrolases_N"/>
</dbReference>
<evidence type="ECO:0000259" key="8">
    <source>
        <dbReference type="PROSITE" id="PS51278"/>
    </source>
</evidence>
<evidence type="ECO:0000313" key="11">
    <source>
        <dbReference type="Proteomes" id="UP000325155"/>
    </source>
</evidence>
<feature type="domain" description="SIS" evidence="9">
    <location>
        <begin position="435"/>
        <end position="576"/>
    </location>
</feature>
<sequence>MCGLIGIVHKEGNVCEKIHKGLEYLQYRGYDSCGISVMEDGEFYANKQIGPISGLKKNCHSGKIGIGHTRWATHGCISIKNTHPFMHKNLAIVHNGIIENHSEIRDKYPDYHWKTGCDTESILKSTYEHLKEYRNINDEITDHADWNYAFEKMSEELDGSFAVAFMDLSYPDTLFFIRKGLSPLSIAVSDDFGAIASDCLALSDMSDHVIDIENGQYGYVKAGKYEIKPGNINEKRHIIKSPKMSEKSHDTWFAHEFHTQPMVLSNALHKFNSAFTLSDFEKPKFIDILGCGSSYYAGCVGKYWIEKYANIMCRVQMSSEWKDLKGYDRTIALISQSGETADTLAAFGKQLGAHKTVGFVNTLGSSLSRAVDHVVPTFVGQEVSVASTKAMTGQMLSLFLWATKLSGVNKQDELTELFEKMSCLINKLPENTKEVIDICANVDDLFILAKGNLVPIAYEGALKIKELAYVHAEAMSASELKHGPLAMINPDSSQAIIFLAPSSSSLWSKMLSAVEEVHSRGGKVIVISDKPEKFNVNYSVKMPYIEEDLAPFLYILSMQWIAYGLAIRKGNAIDMPRNLAKSVTVE</sequence>
<accession>A0A5C0UEW4</accession>
<dbReference type="GO" id="GO:0097367">
    <property type="term" value="F:carbohydrate derivative binding"/>
    <property type="evidence" value="ECO:0007669"/>
    <property type="project" value="InterPro"/>
</dbReference>
<evidence type="ECO:0000259" key="9">
    <source>
        <dbReference type="PROSITE" id="PS51464"/>
    </source>
</evidence>
<dbReference type="Gene3D" id="3.40.50.10490">
    <property type="entry name" value="Glucose-6-phosphate isomerase like protein, domain 1"/>
    <property type="match status" value="2"/>
</dbReference>
<dbReference type="SUPFAM" id="SSF56235">
    <property type="entry name" value="N-terminal nucleophile aminohydrolases (Ntn hydrolases)"/>
    <property type="match status" value="1"/>
</dbReference>
<dbReference type="Pfam" id="PF01380">
    <property type="entry name" value="SIS"/>
    <property type="match status" value="2"/>
</dbReference>
<dbReference type="SUPFAM" id="SSF53697">
    <property type="entry name" value="SIS domain"/>
    <property type="match status" value="1"/>
</dbReference>
<organism evidence="10 11">
    <name type="scientific">Candidatus Cytomitobacter indipagum</name>
    <dbReference type="NCBI Taxonomy" id="2601575"/>
    <lineage>
        <taxon>Bacteria</taxon>
        <taxon>Pseudomonadati</taxon>
        <taxon>Pseudomonadota</taxon>
        <taxon>Alphaproteobacteria</taxon>
        <taxon>Holosporales</taxon>
        <taxon>Holosporaceae</taxon>
        <taxon>Candidatus Cytomitobacter</taxon>
    </lineage>
</organism>
<proteinExistence type="predicted"/>
<dbReference type="InterPro" id="IPR001347">
    <property type="entry name" value="SIS_dom"/>
</dbReference>
<dbReference type="Gene3D" id="3.60.20.10">
    <property type="entry name" value="Glutamine Phosphoribosylpyrophosphate, subunit 1, domain 1"/>
    <property type="match status" value="1"/>
</dbReference>
<dbReference type="GO" id="GO:0006047">
    <property type="term" value="P:UDP-N-acetylglucosamine metabolic process"/>
    <property type="evidence" value="ECO:0007669"/>
    <property type="project" value="TreeGrafter"/>
</dbReference>
<name>A0A5C0UEW4_9PROT</name>
<dbReference type="CDD" id="cd05009">
    <property type="entry name" value="SIS_GlmS_GlmD_2"/>
    <property type="match status" value="1"/>
</dbReference>
<keyword evidence="5 10" id="KW-0808">Transferase</keyword>
<dbReference type="NCBIfam" id="TIGR01135">
    <property type="entry name" value="glmS"/>
    <property type="match status" value="1"/>
</dbReference>
<feature type="domain" description="Glutamine amidotransferase type-2" evidence="8">
    <location>
        <begin position="2"/>
        <end position="223"/>
    </location>
</feature>
<dbReference type="AlphaFoldDB" id="A0A5C0UEW4"/>
<dbReference type="PANTHER" id="PTHR10937">
    <property type="entry name" value="GLUCOSAMINE--FRUCTOSE-6-PHOSPHATE AMINOTRANSFERASE, ISOMERIZING"/>
    <property type="match status" value="1"/>
</dbReference>
<dbReference type="PANTHER" id="PTHR10937:SF0">
    <property type="entry name" value="GLUTAMINE--FRUCTOSE-6-PHOSPHATE TRANSAMINASE (ISOMERIZING)"/>
    <property type="match status" value="1"/>
</dbReference>
<keyword evidence="11" id="KW-1185">Reference proteome</keyword>
<evidence type="ECO:0000256" key="7">
    <source>
        <dbReference type="ARBA" id="ARBA00022962"/>
    </source>
</evidence>
<dbReference type="EC" id="2.6.1.16" evidence="2"/>
<evidence type="ECO:0000256" key="6">
    <source>
        <dbReference type="ARBA" id="ARBA00022737"/>
    </source>
</evidence>
<keyword evidence="6" id="KW-0677">Repeat</keyword>
<dbReference type="InterPro" id="IPR017932">
    <property type="entry name" value="GATase_2_dom"/>
</dbReference>
<dbReference type="GO" id="GO:0006002">
    <property type="term" value="P:fructose 6-phosphate metabolic process"/>
    <property type="evidence" value="ECO:0007669"/>
    <property type="project" value="TreeGrafter"/>
</dbReference>
<evidence type="ECO:0000256" key="5">
    <source>
        <dbReference type="ARBA" id="ARBA00022679"/>
    </source>
</evidence>
<dbReference type="InterPro" id="IPR035466">
    <property type="entry name" value="GlmS/AgaS_SIS"/>
</dbReference>
<dbReference type="InterPro" id="IPR005855">
    <property type="entry name" value="GFAT"/>
</dbReference>
<keyword evidence="4 10" id="KW-0032">Aminotransferase</keyword>
<dbReference type="RefSeq" id="WP_148980659.1">
    <property type="nucleotide sequence ID" value="NZ_CP043315.1"/>
</dbReference>
<dbReference type="NCBIfam" id="NF001484">
    <property type="entry name" value="PRK00331.1"/>
    <property type="match status" value="1"/>
</dbReference>
<protein>
    <recommendedName>
        <fullName evidence="3">Glutamine--fructose-6-phosphate aminotransferase [isomerizing]</fullName>
        <ecNumber evidence="2">2.6.1.16</ecNumber>
    </recommendedName>
</protein>
<dbReference type="InterPro" id="IPR035490">
    <property type="entry name" value="GlmS/FrlB_SIS"/>
</dbReference>
<evidence type="ECO:0000256" key="3">
    <source>
        <dbReference type="ARBA" id="ARBA00016090"/>
    </source>
</evidence>
<comment type="catalytic activity">
    <reaction evidence="1">
        <text>D-fructose 6-phosphate + L-glutamine = D-glucosamine 6-phosphate + L-glutamate</text>
        <dbReference type="Rhea" id="RHEA:13237"/>
        <dbReference type="ChEBI" id="CHEBI:29985"/>
        <dbReference type="ChEBI" id="CHEBI:58359"/>
        <dbReference type="ChEBI" id="CHEBI:58725"/>
        <dbReference type="ChEBI" id="CHEBI:61527"/>
        <dbReference type="EC" id="2.6.1.16"/>
    </reaction>
</comment>
<feature type="domain" description="SIS" evidence="9">
    <location>
        <begin position="276"/>
        <end position="413"/>
    </location>
</feature>
<dbReference type="EMBL" id="CP043315">
    <property type="protein sequence ID" value="QEK37812.1"/>
    <property type="molecule type" value="Genomic_DNA"/>
</dbReference>
<dbReference type="Pfam" id="PF13522">
    <property type="entry name" value="GATase_6"/>
    <property type="match status" value="1"/>
</dbReference>
<evidence type="ECO:0000313" key="10">
    <source>
        <dbReference type="EMBL" id="QEK37812.1"/>
    </source>
</evidence>
<evidence type="ECO:0000256" key="2">
    <source>
        <dbReference type="ARBA" id="ARBA00012916"/>
    </source>
</evidence>
<keyword evidence="7" id="KW-0315">Glutamine amidotransferase</keyword>
<dbReference type="CDD" id="cd05008">
    <property type="entry name" value="SIS_GlmS_GlmD_1"/>
    <property type="match status" value="1"/>
</dbReference>